<evidence type="ECO:0000256" key="8">
    <source>
        <dbReference type="SAM" id="Phobius"/>
    </source>
</evidence>
<feature type="transmembrane region" description="Helical" evidence="8">
    <location>
        <begin position="42"/>
        <end position="65"/>
    </location>
</feature>
<evidence type="ECO:0000313" key="9">
    <source>
        <dbReference type="EMBL" id="RPE66263.1"/>
    </source>
</evidence>
<evidence type="ECO:0000256" key="2">
    <source>
        <dbReference type="ARBA" id="ARBA00010735"/>
    </source>
</evidence>
<name>A0A3N4U645_9RHOB</name>
<gene>
    <name evidence="9" type="ORF">EDD53_1963</name>
</gene>
<dbReference type="InterPro" id="IPR011606">
    <property type="entry name" value="Brnchd-chn_aa_trnsp_permease"/>
</dbReference>
<comment type="subcellular location">
    <subcellularLocation>
        <location evidence="1">Cell membrane</location>
        <topology evidence="1">Multi-pass membrane protein</topology>
    </subcellularLocation>
</comment>
<keyword evidence="3" id="KW-0813">Transport</keyword>
<evidence type="ECO:0000256" key="5">
    <source>
        <dbReference type="ARBA" id="ARBA00022692"/>
    </source>
</evidence>
<dbReference type="PANTHER" id="PTHR34979">
    <property type="entry name" value="INNER MEMBRANE PROTEIN YGAZ"/>
    <property type="match status" value="1"/>
</dbReference>
<evidence type="ECO:0000256" key="3">
    <source>
        <dbReference type="ARBA" id="ARBA00022448"/>
    </source>
</evidence>
<keyword evidence="6 8" id="KW-1133">Transmembrane helix</keyword>
<dbReference type="AlphaFoldDB" id="A0A3N4U645"/>
<dbReference type="PANTHER" id="PTHR34979:SF1">
    <property type="entry name" value="INNER MEMBRANE PROTEIN YGAZ"/>
    <property type="match status" value="1"/>
</dbReference>
<comment type="similarity">
    <text evidence="2">Belongs to the AzlC family.</text>
</comment>
<organism evidence="9 10">
    <name type="scientific">Pacificibacter maritimus</name>
    <dbReference type="NCBI Taxonomy" id="762213"/>
    <lineage>
        <taxon>Bacteria</taxon>
        <taxon>Pseudomonadati</taxon>
        <taxon>Pseudomonadota</taxon>
        <taxon>Alphaproteobacteria</taxon>
        <taxon>Rhodobacterales</taxon>
        <taxon>Roseobacteraceae</taxon>
        <taxon>Pacificibacter</taxon>
    </lineage>
</organism>
<keyword evidence="7 8" id="KW-0472">Membrane</keyword>
<dbReference type="Pfam" id="PF03591">
    <property type="entry name" value="AzlC"/>
    <property type="match status" value="1"/>
</dbReference>
<dbReference type="Proteomes" id="UP000269689">
    <property type="component" value="Unassembled WGS sequence"/>
</dbReference>
<proteinExistence type="inferred from homology"/>
<dbReference type="EMBL" id="RKQK01000003">
    <property type="protein sequence ID" value="RPE66263.1"/>
    <property type="molecule type" value="Genomic_DNA"/>
</dbReference>
<keyword evidence="4" id="KW-1003">Cell membrane</keyword>
<accession>A0A3N4U645</accession>
<sequence>MQPKGRRHPFFQGALDAAPFVIVLAPFGFLFGLVASEAGLNILQVLSFSILVLAGAAQLTAIQLLTEEAPTVIVIVSALAVNLRMGMYSAALAPHMGDAPLLRRAMAAYLLFDQPYALSSVAFEKHPDTPVVDKFQYFFGAGAPIAFLWYLTSLSGAVLGDKIPSNIGIDFALPITFLAVVAPMLKSSAHVASALTASIAALIFNFMPFGTGLLVAAFLALIVGATVEVWAEKRAART</sequence>
<dbReference type="RefSeq" id="WP_123793029.1">
    <property type="nucleotide sequence ID" value="NZ_RKQK01000003.1"/>
</dbReference>
<keyword evidence="5 8" id="KW-0812">Transmembrane</keyword>
<dbReference type="GO" id="GO:0005886">
    <property type="term" value="C:plasma membrane"/>
    <property type="evidence" value="ECO:0007669"/>
    <property type="project" value="UniProtKB-SubCell"/>
</dbReference>
<feature type="transmembrane region" description="Helical" evidence="8">
    <location>
        <begin position="163"/>
        <end position="182"/>
    </location>
</feature>
<evidence type="ECO:0000313" key="10">
    <source>
        <dbReference type="Proteomes" id="UP000269689"/>
    </source>
</evidence>
<feature type="transmembrane region" description="Helical" evidence="8">
    <location>
        <begin position="72"/>
        <end position="93"/>
    </location>
</feature>
<feature type="transmembrane region" description="Helical" evidence="8">
    <location>
        <begin position="12"/>
        <end position="36"/>
    </location>
</feature>
<evidence type="ECO:0000256" key="4">
    <source>
        <dbReference type="ARBA" id="ARBA00022475"/>
    </source>
</evidence>
<feature type="transmembrane region" description="Helical" evidence="8">
    <location>
        <begin position="135"/>
        <end position="151"/>
    </location>
</feature>
<dbReference type="GO" id="GO:1903785">
    <property type="term" value="P:L-valine transmembrane transport"/>
    <property type="evidence" value="ECO:0007669"/>
    <property type="project" value="TreeGrafter"/>
</dbReference>
<evidence type="ECO:0000256" key="1">
    <source>
        <dbReference type="ARBA" id="ARBA00004651"/>
    </source>
</evidence>
<protein>
    <submittedName>
        <fullName evidence="9">Putative branched-subunit amino acid permease</fullName>
    </submittedName>
</protein>
<evidence type="ECO:0000256" key="7">
    <source>
        <dbReference type="ARBA" id="ARBA00023136"/>
    </source>
</evidence>
<dbReference type="OrthoDB" id="3579489at2"/>
<evidence type="ECO:0000256" key="6">
    <source>
        <dbReference type="ARBA" id="ARBA00022989"/>
    </source>
</evidence>
<reference evidence="9 10" key="1">
    <citation type="submission" date="2018-11" db="EMBL/GenBank/DDBJ databases">
        <title>Genomic Encyclopedia of Type Strains, Phase IV (KMG-IV): sequencing the most valuable type-strain genomes for metagenomic binning, comparative biology and taxonomic classification.</title>
        <authorList>
            <person name="Goeker M."/>
        </authorList>
    </citation>
    <scope>NUCLEOTIDE SEQUENCE [LARGE SCALE GENOMIC DNA]</scope>
    <source>
        <strain evidence="9 10">DSM 104731</strain>
    </source>
</reference>
<comment type="caution">
    <text evidence="9">The sequence shown here is derived from an EMBL/GenBank/DDBJ whole genome shotgun (WGS) entry which is preliminary data.</text>
</comment>
<keyword evidence="10" id="KW-1185">Reference proteome</keyword>